<dbReference type="Proteomes" id="UP001418222">
    <property type="component" value="Unassembled WGS sequence"/>
</dbReference>
<keyword evidence="5" id="KW-0812">Transmembrane</keyword>
<dbReference type="PANTHER" id="PTHR34945:SF8">
    <property type="entry name" value="DOWNSTREAM TARGET OF AGL15-4"/>
    <property type="match status" value="1"/>
</dbReference>
<evidence type="ECO:0000259" key="6">
    <source>
        <dbReference type="Pfam" id="PF14226"/>
    </source>
</evidence>
<evidence type="ECO:0000256" key="1">
    <source>
        <dbReference type="ARBA" id="ARBA00022723"/>
    </source>
</evidence>
<keyword evidence="3" id="KW-0408">Iron</keyword>
<evidence type="ECO:0000256" key="2">
    <source>
        <dbReference type="ARBA" id="ARBA00023002"/>
    </source>
</evidence>
<evidence type="ECO:0000313" key="7">
    <source>
        <dbReference type="EMBL" id="KAK8938583.1"/>
    </source>
</evidence>
<gene>
    <name evidence="7" type="ORF">KSP39_PZI011683</name>
</gene>
<evidence type="ECO:0000313" key="8">
    <source>
        <dbReference type="Proteomes" id="UP001418222"/>
    </source>
</evidence>
<keyword evidence="5" id="KW-0472">Membrane</keyword>
<evidence type="ECO:0000256" key="4">
    <source>
        <dbReference type="SAM" id="MobiDB-lite"/>
    </source>
</evidence>
<proteinExistence type="predicted"/>
<dbReference type="EMBL" id="JBBWWQ010000009">
    <property type="protein sequence ID" value="KAK8938583.1"/>
    <property type="molecule type" value="Genomic_DNA"/>
</dbReference>
<comment type="caution">
    <text evidence="7">The sequence shown here is derived from an EMBL/GenBank/DDBJ whole genome shotgun (WGS) entry which is preliminary data.</text>
</comment>
<dbReference type="InterPro" id="IPR026992">
    <property type="entry name" value="DIOX_N"/>
</dbReference>
<name>A0AAP0BGN7_9ASPA</name>
<keyword evidence="1" id="KW-0479">Metal-binding</keyword>
<dbReference type="InterPro" id="IPR027443">
    <property type="entry name" value="IPNS-like_sf"/>
</dbReference>
<feature type="transmembrane region" description="Helical" evidence="5">
    <location>
        <begin position="370"/>
        <end position="387"/>
    </location>
</feature>
<dbReference type="SUPFAM" id="SSF51197">
    <property type="entry name" value="Clavaminate synthase-like"/>
    <property type="match status" value="1"/>
</dbReference>
<dbReference type="PANTHER" id="PTHR34945">
    <property type="entry name" value="2-OXOGLUTARATE (2OG) AND FE(II)-DEPENDENT OXYGENASE SUPERFAMILY PROTEIN"/>
    <property type="match status" value="1"/>
</dbReference>
<dbReference type="GO" id="GO:0016491">
    <property type="term" value="F:oxidoreductase activity"/>
    <property type="evidence" value="ECO:0007669"/>
    <property type="project" value="UniProtKB-KW"/>
</dbReference>
<keyword evidence="8" id="KW-1185">Reference proteome</keyword>
<accession>A0AAP0BGN7</accession>
<feature type="domain" description="Non-haem dioxygenase N-terminal" evidence="6">
    <location>
        <begin position="69"/>
        <end position="161"/>
    </location>
</feature>
<keyword evidence="5" id="KW-1133">Transmembrane helix</keyword>
<sequence>MAATPRTARNLPAFHAPPPSPVGRPGKIPQLLTGDDDFSGFLKRSRRVPELVLPHWIFPRVAAAPWSPPAIDFRSLVSPEKGGSDETAVIRSAARSLGCFQIVNHGVEERAVLAAFEAAEGVFRLQPERKMLAARSPEKRWGFEMGDGEDSGDSDEFFWWSWEAEEILAGVLLDKEYSAFSDKMKHLWGMMGKIAREIQHVLMENSSKQYETNNLSRWRSDAAEIVACIRKHRRREETFVEEVGFAGGDLNHDMLGAALRSLGSPHALALHLFAGASGFRVYSKLSPALFPPADAAILVTVGDQMQESSGGVYRHVIGKPEYQFSEDRREPISIAFLRSYPSVSRAAAAFSGAAGIGRDEQNTISISQQLLIAAFLLFFYHIIAYVYI</sequence>
<reference evidence="7 8" key="1">
    <citation type="journal article" date="2022" name="Nat. Plants">
        <title>Genomes of leafy and leafless Platanthera orchids illuminate the evolution of mycoheterotrophy.</title>
        <authorList>
            <person name="Li M.H."/>
            <person name="Liu K.W."/>
            <person name="Li Z."/>
            <person name="Lu H.C."/>
            <person name="Ye Q.L."/>
            <person name="Zhang D."/>
            <person name="Wang J.Y."/>
            <person name="Li Y.F."/>
            <person name="Zhong Z.M."/>
            <person name="Liu X."/>
            <person name="Yu X."/>
            <person name="Liu D.K."/>
            <person name="Tu X.D."/>
            <person name="Liu B."/>
            <person name="Hao Y."/>
            <person name="Liao X.Y."/>
            <person name="Jiang Y.T."/>
            <person name="Sun W.H."/>
            <person name="Chen J."/>
            <person name="Chen Y.Q."/>
            <person name="Ai Y."/>
            <person name="Zhai J.W."/>
            <person name="Wu S.S."/>
            <person name="Zhou Z."/>
            <person name="Hsiao Y.Y."/>
            <person name="Wu W.L."/>
            <person name="Chen Y.Y."/>
            <person name="Lin Y.F."/>
            <person name="Hsu J.L."/>
            <person name="Li C.Y."/>
            <person name="Wang Z.W."/>
            <person name="Zhao X."/>
            <person name="Zhong W.Y."/>
            <person name="Ma X.K."/>
            <person name="Ma L."/>
            <person name="Huang J."/>
            <person name="Chen G.Z."/>
            <person name="Huang M.Z."/>
            <person name="Huang L."/>
            <person name="Peng D.H."/>
            <person name="Luo Y.B."/>
            <person name="Zou S.Q."/>
            <person name="Chen S.P."/>
            <person name="Lan S."/>
            <person name="Tsai W.C."/>
            <person name="Van de Peer Y."/>
            <person name="Liu Z.J."/>
        </authorList>
    </citation>
    <scope>NUCLEOTIDE SEQUENCE [LARGE SCALE GENOMIC DNA]</scope>
    <source>
        <strain evidence="7">Lor287</strain>
    </source>
</reference>
<dbReference type="Gene3D" id="2.60.120.330">
    <property type="entry name" value="B-lactam Antibiotic, Isopenicillin N Synthase, Chain"/>
    <property type="match status" value="1"/>
</dbReference>
<protein>
    <recommendedName>
        <fullName evidence="6">Non-haem dioxygenase N-terminal domain-containing protein</fullName>
    </recommendedName>
</protein>
<keyword evidence="2" id="KW-0560">Oxidoreductase</keyword>
<dbReference type="AlphaFoldDB" id="A0AAP0BGN7"/>
<organism evidence="7 8">
    <name type="scientific">Platanthera zijinensis</name>
    <dbReference type="NCBI Taxonomy" id="2320716"/>
    <lineage>
        <taxon>Eukaryota</taxon>
        <taxon>Viridiplantae</taxon>
        <taxon>Streptophyta</taxon>
        <taxon>Embryophyta</taxon>
        <taxon>Tracheophyta</taxon>
        <taxon>Spermatophyta</taxon>
        <taxon>Magnoliopsida</taxon>
        <taxon>Liliopsida</taxon>
        <taxon>Asparagales</taxon>
        <taxon>Orchidaceae</taxon>
        <taxon>Orchidoideae</taxon>
        <taxon>Orchideae</taxon>
        <taxon>Orchidinae</taxon>
        <taxon>Platanthera</taxon>
    </lineage>
</organism>
<dbReference type="Pfam" id="PF14226">
    <property type="entry name" value="DIOX_N"/>
    <property type="match status" value="1"/>
</dbReference>
<feature type="region of interest" description="Disordered" evidence="4">
    <location>
        <begin position="1"/>
        <end position="25"/>
    </location>
</feature>
<evidence type="ECO:0000256" key="5">
    <source>
        <dbReference type="SAM" id="Phobius"/>
    </source>
</evidence>
<evidence type="ECO:0000256" key="3">
    <source>
        <dbReference type="ARBA" id="ARBA00023004"/>
    </source>
</evidence>
<dbReference type="GO" id="GO:0046872">
    <property type="term" value="F:metal ion binding"/>
    <property type="evidence" value="ECO:0007669"/>
    <property type="project" value="UniProtKB-KW"/>
</dbReference>